<evidence type="ECO:0000313" key="8">
    <source>
        <dbReference type="Proteomes" id="UP000289738"/>
    </source>
</evidence>
<keyword evidence="8" id="KW-1185">Reference proteome</keyword>
<protein>
    <recommendedName>
        <fullName evidence="4">Small ribosomal subunit protein uS2c</fullName>
    </recommendedName>
    <alternativeName>
        <fullName evidence="5">30S ribosomal protein S2, chloroplastic</fullName>
    </alternativeName>
</protein>
<evidence type="ECO:0000256" key="6">
    <source>
        <dbReference type="RuleBase" id="RU003631"/>
    </source>
</evidence>
<dbReference type="PROSITE" id="PS00962">
    <property type="entry name" value="RIBOSOMAL_S2_1"/>
    <property type="match status" value="1"/>
</dbReference>
<dbReference type="InterPro" id="IPR023591">
    <property type="entry name" value="Ribosomal_uS2_flav_dom_sf"/>
</dbReference>
<reference evidence="7 8" key="1">
    <citation type="submission" date="2019-01" db="EMBL/GenBank/DDBJ databases">
        <title>Sequencing of cultivated peanut Arachis hypogaea provides insights into genome evolution and oil improvement.</title>
        <authorList>
            <person name="Chen X."/>
        </authorList>
    </citation>
    <scope>NUCLEOTIDE SEQUENCE [LARGE SCALE GENOMIC DNA]</scope>
    <source>
        <strain evidence="8">cv. Fuhuasheng</strain>
        <tissue evidence="7">Leaves</tissue>
    </source>
</reference>
<dbReference type="AlphaFoldDB" id="A0A444WYW1"/>
<dbReference type="SUPFAM" id="SSF52313">
    <property type="entry name" value="Ribosomal protein S2"/>
    <property type="match status" value="1"/>
</dbReference>
<dbReference type="InterPro" id="IPR001865">
    <property type="entry name" value="Ribosomal_uS2"/>
</dbReference>
<sequence>MMIISPKPALSNKTLLSSYLLHSKSAFFTMHPMASSDLSYYSSLACRHYKLQNGPTLTAINTCMINGYDLPFIHLSSKFFPSDIAVCRQRIKATLISGVGGGGGFDINENYESVGIELQPDDAVPFGSVSPEVVLTRTDSSVDNNEFDLAEPTKGFVFIPEATEDILQGKDAKLGTTTVVSVDDTATTVDHAAPAGLMIVDDGLMARLPNIRQFVAHESDKVASIADLLRYRRKRDNLVVHAAVAASASVPTKQAKRYWNITLEEMMKAGVHFGHGTRKWNPKMAPYISTKRKGINIINLTKTARFLSEACDLVFDAASKGKQFLIVGTRKTIADLIAQAAIGARCHYVNKKWLGGMLTNWYTTETRLREFRDLRITQKTGRIKSLPKKDIAKFKRKLNHLEIYLGGIKYMTRLPDIVIIVDQEKEYTALRECITLGIPTICLVDTNCDPDLADISIPANDDALASIRLILSRLVFAICEGRSNYEQNS</sequence>
<gene>
    <name evidence="7" type="ORF">Ahy_B10g101227</name>
</gene>
<keyword evidence="3 6" id="KW-0687">Ribonucleoprotein</keyword>
<evidence type="ECO:0000256" key="1">
    <source>
        <dbReference type="ARBA" id="ARBA00006242"/>
    </source>
</evidence>
<accession>A0A444WYW1</accession>
<dbReference type="GO" id="GO:0005763">
    <property type="term" value="C:mitochondrial small ribosomal subunit"/>
    <property type="evidence" value="ECO:0007669"/>
    <property type="project" value="TreeGrafter"/>
</dbReference>
<dbReference type="EMBL" id="SDMP01000020">
    <property type="protein sequence ID" value="RYQ82647.1"/>
    <property type="molecule type" value="Genomic_DNA"/>
</dbReference>
<comment type="caution">
    <text evidence="7">The sequence shown here is derived from an EMBL/GenBank/DDBJ whole genome shotgun (WGS) entry which is preliminary data.</text>
</comment>
<dbReference type="Gene3D" id="3.40.50.10490">
    <property type="entry name" value="Glucose-6-phosphate isomerase like protein, domain 1"/>
    <property type="match status" value="1"/>
</dbReference>
<evidence type="ECO:0000256" key="5">
    <source>
        <dbReference type="ARBA" id="ARBA00035546"/>
    </source>
</evidence>
<dbReference type="GO" id="GO:0003735">
    <property type="term" value="F:structural constituent of ribosome"/>
    <property type="evidence" value="ECO:0007669"/>
    <property type="project" value="InterPro"/>
</dbReference>
<comment type="similarity">
    <text evidence="1 6">Belongs to the universal ribosomal protein uS2 family.</text>
</comment>
<dbReference type="InterPro" id="IPR005706">
    <property type="entry name" value="Ribosomal_uS2_bac/mit/plastid"/>
</dbReference>
<evidence type="ECO:0000313" key="7">
    <source>
        <dbReference type="EMBL" id="RYQ82647.1"/>
    </source>
</evidence>
<evidence type="ECO:0000256" key="2">
    <source>
        <dbReference type="ARBA" id="ARBA00022980"/>
    </source>
</evidence>
<dbReference type="NCBIfam" id="TIGR01011">
    <property type="entry name" value="rpsB_bact"/>
    <property type="match status" value="1"/>
</dbReference>
<evidence type="ECO:0000256" key="3">
    <source>
        <dbReference type="ARBA" id="ARBA00023274"/>
    </source>
</evidence>
<dbReference type="PANTHER" id="PTHR12534:SF0">
    <property type="entry name" value="SMALL RIBOSOMAL SUBUNIT PROTEIN US2M"/>
    <property type="match status" value="1"/>
</dbReference>
<keyword evidence="2 6" id="KW-0689">Ribosomal protein</keyword>
<dbReference type="Pfam" id="PF00318">
    <property type="entry name" value="Ribosomal_S2"/>
    <property type="match status" value="1"/>
</dbReference>
<dbReference type="Proteomes" id="UP000289738">
    <property type="component" value="Chromosome B10"/>
</dbReference>
<dbReference type="HAMAP" id="MF_00291_B">
    <property type="entry name" value="Ribosomal_uS2_B"/>
    <property type="match status" value="1"/>
</dbReference>
<dbReference type="PANTHER" id="PTHR12534">
    <property type="entry name" value="30S RIBOSOMAL PROTEIN S2 PROKARYOTIC AND ORGANELLAR"/>
    <property type="match status" value="1"/>
</dbReference>
<proteinExistence type="inferred from homology"/>
<evidence type="ECO:0000256" key="4">
    <source>
        <dbReference type="ARBA" id="ARBA00035155"/>
    </source>
</evidence>
<dbReference type="CDD" id="cd01425">
    <property type="entry name" value="RPS2"/>
    <property type="match status" value="1"/>
</dbReference>
<dbReference type="STRING" id="3818.A0A444WYW1"/>
<organism evidence="7 8">
    <name type="scientific">Arachis hypogaea</name>
    <name type="common">Peanut</name>
    <dbReference type="NCBI Taxonomy" id="3818"/>
    <lineage>
        <taxon>Eukaryota</taxon>
        <taxon>Viridiplantae</taxon>
        <taxon>Streptophyta</taxon>
        <taxon>Embryophyta</taxon>
        <taxon>Tracheophyta</taxon>
        <taxon>Spermatophyta</taxon>
        <taxon>Magnoliopsida</taxon>
        <taxon>eudicotyledons</taxon>
        <taxon>Gunneridae</taxon>
        <taxon>Pentapetalae</taxon>
        <taxon>rosids</taxon>
        <taxon>fabids</taxon>
        <taxon>Fabales</taxon>
        <taxon>Fabaceae</taxon>
        <taxon>Papilionoideae</taxon>
        <taxon>50 kb inversion clade</taxon>
        <taxon>dalbergioids sensu lato</taxon>
        <taxon>Dalbergieae</taxon>
        <taxon>Pterocarpus clade</taxon>
        <taxon>Arachis</taxon>
    </lineage>
</organism>
<dbReference type="PRINTS" id="PR00395">
    <property type="entry name" value="RIBOSOMALS2"/>
</dbReference>
<dbReference type="InterPro" id="IPR018130">
    <property type="entry name" value="Ribosomal_uS2_CS"/>
</dbReference>
<dbReference type="Gene3D" id="1.10.287.610">
    <property type="entry name" value="Helix hairpin bin"/>
    <property type="match status" value="1"/>
</dbReference>
<dbReference type="PROSITE" id="PS00963">
    <property type="entry name" value="RIBOSOMAL_S2_2"/>
    <property type="match status" value="1"/>
</dbReference>
<name>A0A444WYW1_ARAHY</name>
<dbReference type="GO" id="GO:0006412">
    <property type="term" value="P:translation"/>
    <property type="evidence" value="ECO:0007669"/>
    <property type="project" value="InterPro"/>
</dbReference>